<dbReference type="Gene3D" id="1.10.443.10">
    <property type="entry name" value="Intergrase catalytic core"/>
    <property type="match status" value="1"/>
</dbReference>
<accession>W7QGP9</accession>
<comment type="caution">
    <text evidence="6">The sequence shown here is derived from an EMBL/GenBank/DDBJ whole genome shotgun (WGS) entry which is preliminary data.</text>
</comment>
<keyword evidence="3" id="KW-0238">DNA-binding</keyword>
<dbReference type="Pfam" id="PF13495">
    <property type="entry name" value="Phage_int_SAM_4"/>
    <property type="match status" value="1"/>
</dbReference>
<dbReference type="Proteomes" id="UP000019276">
    <property type="component" value="Unassembled WGS sequence"/>
</dbReference>
<dbReference type="GO" id="GO:0015074">
    <property type="term" value="P:DNA integration"/>
    <property type="evidence" value="ECO:0007669"/>
    <property type="project" value="UniProtKB-KW"/>
</dbReference>
<evidence type="ECO:0000313" key="6">
    <source>
        <dbReference type="EMBL" id="EWH08092.1"/>
    </source>
</evidence>
<evidence type="ECO:0000256" key="3">
    <source>
        <dbReference type="ARBA" id="ARBA00023125"/>
    </source>
</evidence>
<gene>
    <name evidence="6" type="ORF">DS2_19136</name>
</gene>
<dbReference type="Pfam" id="PF00589">
    <property type="entry name" value="Phage_integrase"/>
    <property type="match status" value="1"/>
</dbReference>
<feature type="domain" description="Tyr recombinase" evidence="5">
    <location>
        <begin position="104"/>
        <end position="278"/>
    </location>
</feature>
<dbReference type="InterPro" id="IPR013762">
    <property type="entry name" value="Integrase-like_cat_sf"/>
</dbReference>
<dbReference type="PATRIC" id="fig|1328313.3.peg.3901"/>
<dbReference type="GO" id="GO:0003677">
    <property type="term" value="F:DNA binding"/>
    <property type="evidence" value="ECO:0007669"/>
    <property type="project" value="UniProtKB-KW"/>
</dbReference>
<dbReference type="PROSITE" id="PS51898">
    <property type="entry name" value="TYR_RECOMBINASE"/>
    <property type="match status" value="1"/>
</dbReference>
<evidence type="ECO:0000259" key="5">
    <source>
        <dbReference type="PROSITE" id="PS51898"/>
    </source>
</evidence>
<name>W7QGP9_9ALTE</name>
<proteinExistence type="inferred from homology"/>
<evidence type="ECO:0000313" key="7">
    <source>
        <dbReference type="Proteomes" id="UP000019276"/>
    </source>
</evidence>
<protein>
    <submittedName>
        <fullName evidence="6">Phage integrase</fullName>
    </submittedName>
</protein>
<dbReference type="AlphaFoldDB" id="W7QGP9"/>
<comment type="similarity">
    <text evidence="1">Belongs to the 'phage' integrase family.</text>
</comment>
<dbReference type="InterPro" id="IPR004107">
    <property type="entry name" value="Integrase_SAM-like_N"/>
</dbReference>
<organism evidence="6 7">
    <name type="scientific">Catenovulum agarivorans DS-2</name>
    <dbReference type="NCBI Taxonomy" id="1328313"/>
    <lineage>
        <taxon>Bacteria</taxon>
        <taxon>Pseudomonadati</taxon>
        <taxon>Pseudomonadota</taxon>
        <taxon>Gammaproteobacteria</taxon>
        <taxon>Alteromonadales</taxon>
        <taxon>Alteromonadaceae</taxon>
        <taxon>Catenovulum</taxon>
    </lineage>
</organism>
<evidence type="ECO:0000256" key="1">
    <source>
        <dbReference type="ARBA" id="ARBA00008857"/>
    </source>
</evidence>
<dbReference type="InterPro" id="IPR002104">
    <property type="entry name" value="Integrase_catalytic"/>
</dbReference>
<dbReference type="EMBL" id="ARZY01000077">
    <property type="protein sequence ID" value="EWH08092.1"/>
    <property type="molecule type" value="Genomic_DNA"/>
</dbReference>
<dbReference type="InterPro" id="IPR010998">
    <property type="entry name" value="Integrase_recombinase_N"/>
</dbReference>
<keyword evidence="2" id="KW-0229">DNA integration</keyword>
<dbReference type="InterPro" id="IPR050090">
    <property type="entry name" value="Tyrosine_recombinase_XerCD"/>
</dbReference>
<evidence type="ECO:0000256" key="2">
    <source>
        <dbReference type="ARBA" id="ARBA00022908"/>
    </source>
</evidence>
<sequence length="293" mass="33909">MTPSEQARFNQLYQAQHGALLRQGMRPATIDGYCRALKRITQYFDQPPDNLTLQDLKTYFEALIISHSWSTVKIDRNGLQFFYKHVLNIPWQWLDIVKPPQHHTLPDILTPDEVTMVINQSKQLRFKVGFLVLYSMGLRISEGLTLRVCDIDAKRMLVHIHNAKGGKDRFVPIPQRTLHALRYLWTQHHHPVWLFPNPDGSDHLTRCPMQKAMKSVLKQCGIRKNISPHSLRHSYATHLLALGVDLRSLQTLLGQHSLNTTVRYTRLVDSIRDNTQLAVNQLVDNLDLYWGLS</sequence>
<dbReference type="GO" id="GO:0006310">
    <property type="term" value="P:DNA recombination"/>
    <property type="evidence" value="ECO:0007669"/>
    <property type="project" value="UniProtKB-KW"/>
</dbReference>
<dbReference type="InterPro" id="IPR011010">
    <property type="entry name" value="DNA_brk_join_enz"/>
</dbReference>
<dbReference type="OrthoDB" id="9801717at2"/>
<reference evidence="6 7" key="1">
    <citation type="journal article" date="2014" name="Genome Announc.">
        <title>Draft Genome Sequence of the Agar-Degrading Bacterium Catenovulum sp. Strain DS-2, Isolated from Intestines of Haliotis diversicolor.</title>
        <authorList>
            <person name="Shan D."/>
            <person name="Li X."/>
            <person name="Gu Z."/>
            <person name="Wei G."/>
            <person name="Gao Z."/>
            <person name="Shao Z."/>
        </authorList>
    </citation>
    <scope>NUCLEOTIDE SEQUENCE [LARGE SCALE GENOMIC DNA]</scope>
    <source>
        <strain evidence="6 7">DS-2</strain>
    </source>
</reference>
<dbReference type="eggNOG" id="COG4974">
    <property type="taxonomic scope" value="Bacteria"/>
</dbReference>
<dbReference type="SUPFAM" id="SSF56349">
    <property type="entry name" value="DNA breaking-rejoining enzymes"/>
    <property type="match status" value="1"/>
</dbReference>
<dbReference type="PANTHER" id="PTHR30349:SF64">
    <property type="entry name" value="PROPHAGE INTEGRASE INTD-RELATED"/>
    <property type="match status" value="1"/>
</dbReference>
<keyword evidence="4" id="KW-0233">DNA recombination</keyword>
<dbReference type="Gene3D" id="1.10.150.130">
    <property type="match status" value="1"/>
</dbReference>
<dbReference type="PANTHER" id="PTHR30349">
    <property type="entry name" value="PHAGE INTEGRASE-RELATED"/>
    <property type="match status" value="1"/>
</dbReference>
<dbReference type="STRING" id="1328313.DS2_19136"/>
<evidence type="ECO:0000256" key="4">
    <source>
        <dbReference type="ARBA" id="ARBA00023172"/>
    </source>
</evidence>
<dbReference type="RefSeq" id="WP_035016700.1">
    <property type="nucleotide sequence ID" value="NZ_ARZY01000077.1"/>
</dbReference>
<keyword evidence="7" id="KW-1185">Reference proteome</keyword>